<dbReference type="Pfam" id="PF09320">
    <property type="entry name" value="DUF1977"/>
    <property type="match status" value="1"/>
</dbReference>
<evidence type="ECO:0000259" key="6">
    <source>
        <dbReference type="Pfam" id="PF09320"/>
    </source>
</evidence>
<proteinExistence type="predicted"/>
<keyword evidence="2" id="KW-0812">Transmembrane</keyword>
<dbReference type="InterPro" id="IPR015399">
    <property type="entry name" value="DUF1977_DnaJ-like"/>
</dbReference>
<dbReference type="EMBL" id="HBFX01060847">
    <property type="protein sequence ID" value="CAD8985644.1"/>
    <property type="molecule type" value="Transcribed_RNA"/>
</dbReference>
<feature type="region of interest" description="Disordered" evidence="5">
    <location>
        <begin position="1"/>
        <end position="62"/>
    </location>
</feature>
<comment type="subcellular location">
    <subcellularLocation>
        <location evidence="1">Membrane</location>
        <topology evidence="1">Single-pass membrane protein</topology>
    </subcellularLocation>
</comment>
<dbReference type="AlphaFoldDB" id="A0A6U2HDS7"/>
<feature type="domain" description="DUF1977" evidence="6">
    <location>
        <begin position="127"/>
        <end position="229"/>
    </location>
</feature>
<reference evidence="7" key="1">
    <citation type="submission" date="2021-01" db="EMBL/GenBank/DDBJ databases">
        <authorList>
            <person name="Corre E."/>
            <person name="Pelletier E."/>
            <person name="Niang G."/>
            <person name="Scheremetjew M."/>
            <person name="Finn R."/>
            <person name="Kale V."/>
            <person name="Holt S."/>
            <person name="Cochrane G."/>
            <person name="Meng A."/>
            <person name="Brown T."/>
            <person name="Cohen L."/>
        </authorList>
    </citation>
    <scope>NUCLEOTIDE SEQUENCE</scope>
    <source>
        <strain evidence="7">CCMP644</strain>
    </source>
</reference>
<keyword evidence="3" id="KW-1133">Transmembrane helix</keyword>
<feature type="region of interest" description="Disordered" evidence="5">
    <location>
        <begin position="196"/>
        <end position="216"/>
    </location>
</feature>
<evidence type="ECO:0000256" key="3">
    <source>
        <dbReference type="ARBA" id="ARBA00022989"/>
    </source>
</evidence>
<feature type="region of interest" description="Disordered" evidence="5">
    <location>
        <begin position="75"/>
        <end position="97"/>
    </location>
</feature>
<protein>
    <recommendedName>
        <fullName evidence="6">DUF1977 domain-containing protein</fullName>
    </recommendedName>
</protein>
<dbReference type="PANTHER" id="PTHR43908">
    <property type="entry name" value="AT29763P-RELATED"/>
    <property type="match status" value="1"/>
</dbReference>
<evidence type="ECO:0000256" key="5">
    <source>
        <dbReference type="SAM" id="MobiDB-lite"/>
    </source>
</evidence>
<evidence type="ECO:0000256" key="4">
    <source>
        <dbReference type="ARBA" id="ARBA00023136"/>
    </source>
</evidence>
<evidence type="ECO:0000313" key="7">
    <source>
        <dbReference type="EMBL" id="CAD8985644.1"/>
    </source>
</evidence>
<keyword evidence="4" id="KW-0472">Membrane</keyword>
<gene>
    <name evidence="7" type="ORF">HAND00432_LOCUS36657</name>
</gene>
<evidence type="ECO:0000256" key="2">
    <source>
        <dbReference type="ARBA" id="ARBA00022692"/>
    </source>
</evidence>
<sequence>MLNKRASSLRRAVQDSSKFPLSDVSQQLNVGGGKAVLSRKGSGGAVEPPVPEKKGARRSLTPTLESVRMSADGVQDGWGGEQLEQQQQQRQQQQHHAPQEAGFAQLIQLLPLLLLFLFTFFNFGGESSGSALYTLSRDATHPVRRTTDGRGVHYFVKGGFEREIQMRYGSAWIGELETKIENDKLMDLRTRCESDTRDRQRRAKGARREGDAQALRRAMRNDSEACAELYKVFPELH</sequence>
<name>A0A6U2HDS7_HEMAN</name>
<organism evidence="7">
    <name type="scientific">Hemiselmis andersenii</name>
    <name type="common">Cryptophyte alga</name>
    <dbReference type="NCBI Taxonomy" id="464988"/>
    <lineage>
        <taxon>Eukaryota</taxon>
        <taxon>Cryptophyceae</taxon>
        <taxon>Cryptomonadales</taxon>
        <taxon>Hemiselmidaceae</taxon>
        <taxon>Hemiselmis</taxon>
    </lineage>
</organism>
<feature type="compositionally biased region" description="Polar residues" evidence="5">
    <location>
        <begin position="14"/>
        <end position="29"/>
    </location>
</feature>
<dbReference type="InterPro" id="IPR051100">
    <property type="entry name" value="DnaJ_subfamily_B/C"/>
</dbReference>
<accession>A0A6U2HDS7</accession>
<feature type="compositionally biased region" description="Low complexity" evidence="5">
    <location>
        <begin position="85"/>
        <end position="94"/>
    </location>
</feature>
<evidence type="ECO:0000256" key="1">
    <source>
        <dbReference type="ARBA" id="ARBA00004167"/>
    </source>
</evidence>
<dbReference type="GO" id="GO:0016020">
    <property type="term" value="C:membrane"/>
    <property type="evidence" value="ECO:0007669"/>
    <property type="project" value="UniProtKB-SubCell"/>
</dbReference>